<proteinExistence type="predicted"/>
<protein>
    <recommendedName>
        <fullName evidence="4">TonB C-terminal domain-containing protein</fullName>
    </recommendedName>
</protein>
<evidence type="ECO:0000256" key="1">
    <source>
        <dbReference type="SAM" id="SignalP"/>
    </source>
</evidence>
<name>A0ABU1VPN6_9GAMM</name>
<reference evidence="2 3" key="1">
    <citation type="submission" date="2023-07" db="EMBL/GenBank/DDBJ databases">
        <title>Sorghum-associated microbial communities from plants grown in Nebraska, USA.</title>
        <authorList>
            <person name="Schachtman D."/>
        </authorList>
    </citation>
    <scope>NUCLEOTIDE SEQUENCE [LARGE SCALE GENOMIC DNA]</scope>
    <source>
        <strain evidence="2 3">BE187</strain>
    </source>
</reference>
<comment type="caution">
    <text evidence="2">The sequence shown here is derived from an EMBL/GenBank/DDBJ whole genome shotgun (WGS) entry which is preliminary data.</text>
</comment>
<keyword evidence="1" id="KW-0732">Signal</keyword>
<gene>
    <name evidence="2" type="ORF">J2X04_001637</name>
</gene>
<feature type="signal peptide" evidence="1">
    <location>
        <begin position="1"/>
        <end position="17"/>
    </location>
</feature>
<evidence type="ECO:0008006" key="4">
    <source>
        <dbReference type="Google" id="ProtNLM"/>
    </source>
</evidence>
<dbReference type="EMBL" id="JAVDVW010000001">
    <property type="protein sequence ID" value="MDR7099290.1"/>
    <property type="molecule type" value="Genomic_DNA"/>
</dbReference>
<sequence>MKKIAIALLLISSNAAAGGFWTRVTAGNNAIAKPDGKIYDERLVPVIQTAMRICVPPGSPPKTSIGRFVLVGNVDASGHLSSVATKPSTRVSRCFAKQFGANQLPPPPPSSRWGKAYPVVVEMTVTP</sequence>
<accession>A0ABU1VPN6</accession>
<keyword evidence="3" id="KW-1185">Reference proteome</keyword>
<feature type="chain" id="PRO_5046745904" description="TonB C-terminal domain-containing protein" evidence="1">
    <location>
        <begin position="18"/>
        <end position="127"/>
    </location>
</feature>
<organism evidence="2 3">
    <name type="scientific">Agrilutibacter niabensis</name>
    <dbReference type="NCBI Taxonomy" id="380628"/>
    <lineage>
        <taxon>Bacteria</taxon>
        <taxon>Pseudomonadati</taxon>
        <taxon>Pseudomonadota</taxon>
        <taxon>Gammaproteobacteria</taxon>
        <taxon>Lysobacterales</taxon>
        <taxon>Lysobacteraceae</taxon>
        <taxon>Agrilutibacter</taxon>
    </lineage>
</organism>
<evidence type="ECO:0000313" key="2">
    <source>
        <dbReference type="EMBL" id="MDR7099290.1"/>
    </source>
</evidence>
<dbReference type="Proteomes" id="UP001267878">
    <property type="component" value="Unassembled WGS sequence"/>
</dbReference>
<dbReference type="RefSeq" id="WP_310053494.1">
    <property type="nucleotide sequence ID" value="NZ_JAVDVW010000001.1"/>
</dbReference>
<evidence type="ECO:0000313" key="3">
    <source>
        <dbReference type="Proteomes" id="UP001267878"/>
    </source>
</evidence>